<feature type="chain" id="PRO_5015146919" evidence="2">
    <location>
        <begin position="24"/>
        <end position="408"/>
    </location>
</feature>
<comment type="caution">
    <text evidence="4">The sequence shown here is derived from an EMBL/GenBank/DDBJ whole genome shotgun (WGS) entry which is preliminary data.</text>
</comment>
<dbReference type="Proteomes" id="UP000240978">
    <property type="component" value="Unassembled WGS sequence"/>
</dbReference>
<dbReference type="InterPro" id="IPR000757">
    <property type="entry name" value="Beta-glucanase-like"/>
</dbReference>
<protein>
    <submittedName>
        <fullName evidence="4">Beta-glucanase (GH16 family)</fullName>
    </submittedName>
</protein>
<reference evidence="4 5" key="1">
    <citation type="submission" date="2018-03" db="EMBL/GenBank/DDBJ databases">
        <title>Genomic Encyclopedia of Archaeal and Bacterial Type Strains, Phase II (KMG-II): from individual species to whole genera.</title>
        <authorList>
            <person name="Goeker M."/>
        </authorList>
    </citation>
    <scope>NUCLEOTIDE SEQUENCE [LARGE SCALE GENOMIC DNA]</scope>
    <source>
        <strain evidence="4 5">DSM 18107</strain>
    </source>
</reference>
<name>A0A2P8GLM5_9BACT</name>
<dbReference type="PROSITE" id="PS51762">
    <property type="entry name" value="GH16_2"/>
    <property type="match status" value="1"/>
</dbReference>
<dbReference type="AlphaFoldDB" id="A0A2P8GLM5"/>
<dbReference type="InterPro" id="IPR008999">
    <property type="entry name" value="Actin-crosslinking"/>
</dbReference>
<gene>
    <name evidence="4" type="ORF">CLV42_102445</name>
</gene>
<dbReference type="PANTHER" id="PTHR10963">
    <property type="entry name" value="GLYCOSYL HYDROLASE-RELATED"/>
    <property type="match status" value="1"/>
</dbReference>
<dbReference type="CDD" id="cd23342">
    <property type="entry name" value="beta-trefoil_FSCN_ZgPorA-like"/>
    <property type="match status" value="1"/>
</dbReference>
<evidence type="ECO:0000256" key="2">
    <source>
        <dbReference type="SAM" id="SignalP"/>
    </source>
</evidence>
<comment type="similarity">
    <text evidence="1">Belongs to the glycosyl hydrolase 16 family.</text>
</comment>
<dbReference type="SUPFAM" id="SSF50405">
    <property type="entry name" value="Actin-crosslinking proteins"/>
    <property type="match status" value="1"/>
</dbReference>
<evidence type="ECO:0000256" key="1">
    <source>
        <dbReference type="ARBA" id="ARBA00006865"/>
    </source>
</evidence>
<feature type="domain" description="GH16" evidence="3">
    <location>
        <begin position="43"/>
        <end position="279"/>
    </location>
</feature>
<accession>A0A2P8GLM5</accession>
<dbReference type="Gene3D" id="2.80.10.50">
    <property type="match status" value="1"/>
</dbReference>
<dbReference type="GO" id="GO:0005975">
    <property type="term" value="P:carbohydrate metabolic process"/>
    <property type="evidence" value="ECO:0007669"/>
    <property type="project" value="InterPro"/>
</dbReference>
<evidence type="ECO:0000259" key="3">
    <source>
        <dbReference type="PROSITE" id="PS51762"/>
    </source>
</evidence>
<dbReference type="Pfam" id="PF00722">
    <property type="entry name" value="Glyco_hydro_16"/>
    <property type="match status" value="1"/>
</dbReference>
<dbReference type="EMBL" id="PYGK01000002">
    <property type="protein sequence ID" value="PSL34872.1"/>
    <property type="molecule type" value="Genomic_DNA"/>
</dbReference>
<feature type="signal peptide" evidence="2">
    <location>
        <begin position="1"/>
        <end position="23"/>
    </location>
</feature>
<dbReference type="InterPro" id="IPR013320">
    <property type="entry name" value="ConA-like_dom_sf"/>
</dbReference>
<sequence length="408" mass="44126">MKKQTFSGLLSLLLLATAVTSCTKENQAGQTPKLSASDKAVGAAAAAKSYDLVWSDEFDGTSLNTSKWGYENGNLGVNNEKQFYQTQNVAVTGGNLVITARKETVQGQPYTSGRINSNGKFSTQYGRIEARIKLPGVQGLWPAFWMLGNSINTGAGWPGCGEIDIMEQVNTSNTILGTIHWWNTAYTYYSGNTTTTATDFHVYAIEWDASSIHWYVDNTEYHIANIQNNINGTEEFHAPFFILLNVAVGGNLPGNNINDGALPASMLVDYVRVYNITQNPGGGGAPIGTTISIRGNNGSFVSGENGQQAMNCNRPTAQGWEQFTIVDAGGGKVALQSMGKYVSSENGTQAITCSRTTIQDWEKFDWIDNGDGTFSLRGNNGAYVSSENGAQAMTCNRTTAQGWEKFTY</sequence>
<evidence type="ECO:0000313" key="4">
    <source>
        <dbReference type="EMBL" id="PSL34872.1"/>
    </source>
</evidence>
<dbReference type="GO" id="GO:0004553">
    <property type="term" value="F:hydrolase activity, hydrolyzing O-glycosyl compounds"/>
    <property type="evidence" value="ECO:0007669"/>
    <property type="project" value="InterPro"/>
</dbReference>
<dbReference type="PROSITE" id="PS51257">
    <property type="entry name" value="PROKAR_LIPOPROTEIN"/>
    <property type="match status" value="1"/>
</dbReference>
<evidence type="ECO:0000313" key="5">
    <source>
        <dbReference type="Proteomes" id="UP000240978"/>
    </source>
</evidence>
<proteinExistence type="inferred from homology"/>
<dbReference type="OrthoDB" id="9809583at2"/>
<keyword evidence="5" id="KW-1185">Reference proteome</keyword>
<dbReference type="RefSeq" id="WP_106601129.1">
    <property type="nucleotide sequence ID" value="NZ_PYGK01000002.1"/>
</dbReference>
<organism evidence="4 5">
    <name type="scientific">Chitinophaga ginsengisoli</name>
    <dbReference type="NCBI Taxonomy" id="363837"/>
    <lineage>
        <taxon>Bacteria</taxon>
        <taxon>Pseudomonadati</taxon>
        <taxon>Bacteroidota</taxon>
        <taxon>Chitinophagia</taxon>
        <taxon>Chitinophagales</taxon>
        <taxon>Chitinophagaceae</taxon>
        <taxon>Chitinophaga</taxon>
    </lineage>
</organism>
<dbReference type="Gene3D" id="2.60.120.200">
    <property type="match status" value="1"/>
</dbReference>
<keyword evidence="2" id="KW-0732">Signal</keyword>
<dbReference type="PANTHER" id="PTHR10963:SF55">
    <property type="entry name" value="GLYCOSIDE HYDROLASE FAMILY 16 PROTEIN"/>
    <property type="match status" value="1"/>
</dbReference>
<dbReference type="InterPro" id="IPR050546">
    <property type="entry name" value="Glycosyl_Hydrlase_16"/>
</dbReference>
<dbReference type="CDD" id="cd08023">
    <property type="entry name" value="GH16_laminarinase_like"/>
    <property type="match status" value="1"/>
</dbReference>
<dbReference type="SUPFAM" id="SSF49899">
    <property type="entry name" value="Concanavalin A-like lectins/glucanases"/>
    <property type="match status" value="1"/>
</dbReference>